<dbReference type="PANTHER" id="PTHR31704:SF37">
    <property type="entry name" value="HEAT SHOCK PROTEIN"/>
    <property type="match status" value="1"/>
</dbReference>
<evidence type="ECO:0000313" key="4">
    <source>
        <dbReference type="Proteomes" id="UP001157418"/>
    </source>
</evidence>
<feature type="region of interest" description="Disordered" evidence="1">
    <location>
        <begin position="133"/>
        <end position="159"/>
    </location>
</feature>
<feature type="compositionally biased region" description="Basic and acidic residues" evidence="1">
    <location>
        <begin position="145"/>
        <end position="155"/>
    </location>
</feature>
<evidence type="ECO:0000256" key="1">
    <source>
        <dbReference type="SAM" id="MobiDB-lite"/>
    </source>
</evidence>
<gene>
    <name evidence="3" type="ORF">LVIROSA_LOCUS4519</name>
</gene>
<dbReference type="EMBL" id="CAKMRJ010000002">
    <property type="protein sequence ID" value="CAH1416777.1"/>
    <property type="molecule type" value="Genomic_DNA"/>
</dbReference>
<dbReference type="Proteomes" id="UP001157418">
    <property type="component" value="Unassembled WGS sequence"/>
</dbReference>
<evidence type="ECO:0000259" key="2">
    <source>
        <dbReference type="Pfam" id="PF12776"/>
    </source>
</evidence>
<dbReference type="PANTHER" id="PTHR31704">
    <property type="entry name" value="MYB/SANT-LIKE DNA-BINDING DOMAIN PROTEIN-RELATED"/>
    <property type="match status" value="1"/>
</dbReference>
<protein>
    <recommendedName>
        <fullName evidence="2">Myb/SANT-like domain-containing protein</fullName>
    </recommendedName>
</protein>
<sequence length="179" mass="21029">MGKDLDRNQMKNKWDIMRKEFKYYDRLTRLETGISIDPVRNIISASKEWWDEKIKEDKEYAKLKDKNLDVYQTYYEALFRGTVVVGDKAKLSCEFGDSSTPNDVQFVDITDGKEATDEVRLFDDVDPFLTYDSSSKKRRGKKLTPRRDNKRKFEGKSMANSSYEEKLDTVFNVLLTRST</sequence>
<proteinExistence type="predicted"/>
<name>A0AAU9LT83_9ASTR</name>
<reference evidence="3 4" key="1">
    <citation type="submission" date="2022-01" db="EMBL/GenBank/DDBJ databases">
        <authorList>
            <person name="Xiong W."/>
            <person name="Schranz E."/>
        </authorList>
    </citation>
    <scope>NUCLEOTIDE SEQUENCE [LARGE SCALE GENOMIC DNA]</scope>
</reference>
<keyword evidence="4" id="KW-1185">Reference proteome</keyword>
<evidence type="ECO:0000313" key="3">
    <source>
        <dbReference type="EMBL" id="CAH1416777.1"/>
    </source>
</evidence>
<dbReference type="Pfam" id="PF12776">
    <property type="entry name" value="Myb_DNA-bind_3"/>
    <property type="match status" value="1"/>
</dbReference>
<comment type="caution">
    <text evidence="3">The sequence shown here is derived from an EMBL/GenBank/DDBJ whole genome shotgun (WGS) entry which is preliminary data.</text>
</comment>
<dbReference type="AlphaFoldDB" id="A0AAU9LT83"/>
<dbReference type="InterPro" id="IPR024752">
    <property type="entry name" value="Myb/SANT-like_dom"/>
</dbReference>
<accession>A0AAU9LT83</accession>
<feature type="domain" description="Myb/SANT-like" evidence="2">
    <location>
        <begin position="4"/>
        <end position="52"/>
    </location>
</feature>
<organism evidence="3 4">
    <name type="scientific">Lactuca virosa</name>
    <dbReference type="NCBI Taxonomy" id="75947"/>
    <lineage>
        <taxon>Eukaryota</taxon>
        <taxon>Viridiplantae</taxon>
        <taxon>Streptophyta</taxon>
        <taxon>Embryophyta</taxon>
        <taxon>Tracheophyta</taxon>
        <taxon>Spermatophyta</taxon>
        <taxon>Magnoliopsida</taxon>
        <taxon>eudicotyledons</taxon>
        <taxon>Gunneridae</taxon>
        <taxon>Pentapetalae</taxon>
        <taxon>asterids</taxon>
        <taxon>campanulids</taxon>
        <taxon>Asterales</taxon>
        <taxon>Asteraceae</taxon>
        <taxon>Cichorioideae</taxon>
        <taxon>Cichorieae</taxon>
        <taxon>Lactucinae</taxon>
        <taxon>Lactuca</taxon>
    </lineage>
</organism>